<organism evidence="1 2">
    <name type="scientific">Acerihabitans arboris</name>
    <dbReference type="NCBI Taxonomy" id="2691583"/>
    <lineage>
        <taxon>Bacteria</taxon>
        <taxon>Pseudomonadati</taxon>
        <taxon>Pseudomonadota</taxon>
        <taxon>Gammaproteobacteria</taxon>
        <taxon>Enterobacterales</taxon>
        <taxon>Pectobacteriaceae</taxon>
        <taxon>Acerihabitans</taxon>
    </lineage>
</organism>
<dbReference type="GO" id="GO:0003677">
    <property type="term" value="F:DNA binding"/>
    <property type="evidence" value="ECO:0007669"/>
    <property type="project" value="UniProtKB-KW"/>
</dbReference>
<evidence type="ECO:0000313" key="2">
    <source>
        <dbReference type="Proteomes" id="UP000461443"/>
    </source>
</evidence>
<name>A0A845SRI5_9GAMM</name>
<keyword evidence="2" id="KW-1185">Reference proteome</keyword>
<dbReference type="InterPro" id="IPR058532">
    <property type="entry name" value="YjbR/MT2646/Rv2570-like"/>
</dbReference>
<dbReference type="InterPro" id="IPR007351">
    <property type="entry name" value="YjbR"/>
</dbReference>
<dbReference type="AlphaFoldDB" id="A0A845SRI5"/>
<dbReference type="PANTHER" id="PTHR35145:SF3">
    <property type="entry name" value="CYTOPLASMIC PROTEIN"/>
    <property type="match status" value="1"/>
</dbReference>
<dbReference type="EMBL" id="WUBS01000016">
    <property type="protein sequence ID" value="NDL65161.1"/>
    <property type="molecule type" value="Genomic_DNA"/>
</dbReference>
<sequence length="117" mass="13325">MDQSTFLAYCMDKPGAQQSLRQEWQANQIKVGEVMFAMTHEMDGKPVISLKSSPKMAESLRSEYHAIVPCGLLNKTHWNTLFLDGDIPDSQFYYLVDASWQLAVDTLPDSLRQELNI</sequence>
<accession>A0A845SRI5</accession>
<dbReference type="Gene3D" id="3.90.1150.30">
    <property type="match status" value="1"/>
</dbReference>
<dbReference type="SUPFAM" id="SSF142906">
    <property type="entry name" value="YjbR-like"/>
    <property type="match status" value="1"/>
</dbReference>
<dbReference type="PANTHER" id="PTHR35145">
    <property type="entry name" value="CYTOPLASMIC PROTEIN-RELATED"/>
    <property type="match status" value="1"/>
</dbReference>
<gene>
    <name evidence="1" type="ORF">GRH90_20740</name>
</gene>
<keyword evidence="1" id="KW-0238">DNA-binding</keyword>
<reference evidence="1 2" key="1">
    <citation type="submission" date="2019-12" db="EMBL/GenBank/DDBJ databases">
        <authorList>
            <person name="Lee S.D."/>
        </authorList>
    </citation>
    <scope>NUCLEOTIDE SEQUENCE [LARGE SCALE GENOMIC DNA]</scope>
    <source>
        <strain evidence="1 2">SAP-6</strain>
    </source>
</reference>
<proteinExistence type="predicted"/>
<dbReference type="Proteomes" id="UP000461443">
    <property type="component" value="Unassembled WGS sequence"/>
</dbReference>
<dbReference type="Pfam" id="PF04237">
    <property type="entry name" value="YjbR"/>
    <property type="match status" value="1"/>
</dbReference>
<dbReference type="RefSeq" id="WP_162367869.1">
    <property type="nucleotide sequence ID" value="NZ_WUBS01000016.1"/>
</dbReference>
<reference evidence="1 2" key="2">
    <citation type="submission" date="2020-02" db="EMBL/GenBank/DDBJ databases">
        <title>The new genus of Enterobacteriales.</title>
        <authorList>
            <person name="Kim I.S."/>
        </authorList>
    </citation>
    <scope>NUCLEOTIDE SEQUENCE [LARGE SCALE GENOMIC DNA]</scope>
    <source>
        <strain evidence="1 2">SAP-6</strain>
    </source>
</reference>
<comment type="caution">
    <text evidence="1">The sequence shown here is derived from an EMBL/GenBank/DDBJ whole genome shotgun (WGS) entry which is preliminary data.</text>
</comment>
<protein>
    <submittedName>
        <fullName evidence="1">MmcQ/YjbR family DNA-binding protein</fullName>
    </submittedName>
</protein>
<evidence type="ECO:0000313" key="1">
    <source>
        <dbReference type="EMBL" id="NDL65161.1"/>
    </source>
</evidence>
<dbReference type="InterPro" id="IPR038056">
    <property type="entry name" value="YjbR-like_sf"/>
</dbReference>